<dbReference type="Pfam" id="PF18962">
    <property type="entry name" value="Por_Secre_tail"/>
    <property type="match status" value="1"/>
</dbReference>
<feature type="signal peptide" evidence="3">
    <location>
        <begin position="1"/>
        <end position="21"/>
    </location>
</feature>
<dbReference type="RefSeq" id="WP_184188330.1">
    <property type="nucleotide sequence ID" value="NZ_JACHLE010000002.1"/>
</dbReference>
<evidence type="ECO:0000313" key="6">
    <source>
        <dbReference type="Proteomes" id="UP000592180"/>
    </source>
</evidence>
<dbReference type="InterPro" id="IPR026444">
    <property type="entry name" value="Secre_tail"/>
</dbReference>
<accession>A0A840KFZ6</accession>
<evidence type="ECO:0000256" key="3">
    <source>
        <dbReference type="SAM" id="SignalP"/>
    </source>
</evidence>
<protein>
    <recommendedName>
        <fullName evidence="4">Secretion system C-terminal sorting domain-containing protein</fullName>
    </recommendedName>
</protein>
<comment type="caution">
    <text evidence="5">The sequence shown here is derived from an EMBL/GenBank/DDBJ whole genome shotgun (WGS) entry which is preliminary data.</text>
</comment>
<feature type="domain" description="Secretion system C-terminal sorting" evidence="4">
    <location>
        <begin position="1470"/>
        <end position="1534"/>
    </location>
</feature>
<evidence type="ECO:0000256" key="2">
    <source>
        <dbReference type="SAM" id="MobiDB-lite"/>
    </source>
</evidence>
<dbReference type="EMBL" id="JACHLE010000002">
    <property type="protein sequence ID" value="MBB4806634.1"/>
    <property type="molecule type" value="Genomic_DNA"/>
</dbReference>
<evidence type="ECO:0000259" key="4">
    <source>
        <dbReference type="Pfam" id="PF18962"/>
    </source>
</evidence>
<feature type="compositionally biased region" description="Polar residues" evidence="2">
    <location>
        <begin position="758"/>
        <end position="768"/>
    </location>
</feature>
<name>A0A840KFZ6_9FLAO</name>
<dbReference type="NCBIfam" id="TIGR04183">
    <property type="entry name" value="Por_Secre_tail"/>
    <property type="match status" value="1"/>
</dbReference>
<keyword evidence="6" id="KW-1185">Reference proteome</keyword>
<dbReference type="Proteomes" id="UP000592180">
    <property type="component" value="Unassembled WGS sequence"/>
</dbReference>
<gene>
    <name evidence="5" type="ORF">HNP38_001930</name>
</gene>
<proteinExistence type="predicted"/>
<keyword evidence="1 3" id="KW-0732">Signal</keyword>
<feature type="chain" id="PRO_5032866469" description="Secretion system C-terminal sorting domain-containing protein" evidence="3">
    <location>
        <begin position="22"/>
        <end position="1537"/>
    </location>
</feature>
<feature type="region of interest" description="Disordered" evidence="2">
    <location>
        <begin position="758"/>
        <end position="778"/>
    </location>
</feature>
<evidence type="ECO:0000313" key="5">
    <source>
        <dbReference type="EMBL" id="MBB4806634.1"/>
    </source>
</evidence>
<evidence type="ECO:0000256" key="1">
    <source>
        <dbReference type="ARBA" id="ARBA00022729"/>
    </source>
</evidence>
<reference evidence="5 6" key="1">
    <citation type="submission" date="2020-08" db="EMBL/GenBank/DDBJ databases">
        <title>Functional genomics of gut bacteria from endangered species of beetles.</title>
        <authorList>
            <person name="Carlos-Shanley C."/>
        </authorList>
    </citation>
    <scope>NUCLEOTIDE SEQUENCE [LARGE SCALE GENOMIC DNA]</scope>
    <source>
        <strain evidence="5 6">S00151</strain>
    </source>
</reference>
<sequence length="1537" mass="169122">MKKKSTLMIFAAVFCTASIHAFSKTVPIPGFHEKASEAGFSNPAPPYVHDLDPLIVVSQNVNEKGLVVMSGQLNKPFTNSNILLSIKYQNALGEWVTGWCKTLYSYNQYNETLKAVFELPASAGSSYNLKVELNSDSSADFTSVTWNKTVNHYKLSDYTAVNCDLDENEYTMLLTPKKDGTLITDANGKVTGVKDRVTSAHSWNKLSNVLMDNKKNDVVLSPANPSDLITETNGKSVKLVNTGSITDLLASTPEFIYNEAAGHPIPYLYSYDDPVYIFAGKFSVNGFFMKFSQWPGDANGPGYYNFKDPNLLESRYFNLYNRTWKTLSEIIPDQEPVVIVSSIATGLRIYKSDGTYVDLTPNSTSNYGAPYFGYTNYVARRGPGSENLSISDTSEMSLYGVGTLRNDVTTSYQTKRSLQDIEREISKFIKYTGVFGNTTAYKNDASECSVECFAVNAGATPDNSPKDWTKAPNSYIFTGKDDDGNSVDGLLIPVKKAYAMWKNGNHMGGMTDLPSGPVTADVLWEDNPGLIRSGASYALEITGSGETAKIKVPVNSTKEGNAVIAFKINGEVYWSWHVWVTDNPINGTTYKSFDGVKRQKNDGTVELIPDSEWKWMDRNLGALSNTITGTEYNKNGGLLYQWGRKDPIPPLVYKGNDFYEASGSIGRIRHKHARNMTNALEYDTQIKYVTLSNANVRDNIRLSVKNPLSIIYVNKDDNSGAAVYPGVTKPPVNWFGNSPTLSPDRLSELNLWSDNSRGLATPNYNDDNAAQPYRDKSSYDPCPNGWRIPSNLVANAVNNIRVDFSPFGIKNSIKSNELGQIQLSSSTLTAYPVKPNDSNTPDPFKGFKAYYNTGFDMSGVGGNNMGIYPGNGALFRAFHTGEYTDQHHVGVWSATMARFGDATPATGSSLLQMVPDRDQPYVMDSSLSNISGLFYYKPLADAETSYTAACRCIKDPLYMVDNYNFPPDYITPTLEYKEGINNPNSYQVVKNPTSVTRIEIPVSKAFSVQSELLNNKAILETSNFSSLKANVLWASNSLISAVTIQNPSPANVSQLSNSKILVDIKANTSGNAVITLHNGSVTNPVYWSWHIWVTDTPVGSNIFTSELPNQEATNYVNYLKTGEVIKTEIMDRDLGANQVIVEANKTSATTGLHYQWGRKDPLPVFVNANRSSIPVGLGTVQANGSVTYSSLSSVTYYSDTYIRKFNDYAAQSNVLPTDKTSDKISKVLSYSVKNPLMFMVPSTLTSKAANTNHTNGSDWLANEPNLAPDRWGRGGKKSPFDPCPDGWRIPDVTGVQNASAGSSPFYKPTSGISIPTNYGGVRITRSSGSAAAIGYIFANPSYNIGSFANSGVRGGRNTIESLPGVTPDYNAIDYTYGGFWLGALHANYTGRALRVEIQHNGNYLMPFTNNADPYFGQSCRCVKVKYDEDGNELGPIPRLQVTTTASWKAANVLEQSVIEEKIAQKKLEFFPNPVKSILYIKGNESVKDYYYQVYNMSGQLVKSGKFENEQTDLSGLTKGAYLIRINNSETVVKIIKE</sequence>
<organism evidence="5 6">
    <name type="scientific">Chryseobacterium defluvii</name>
    <dbReference type="NCBI Taxonomy" id="160396"/>
    <lineage>
        <taxon>Bacteria</taxon>
        <taxon>Pseudomonadati</taxon>
        <taxon>Bacteroidota</taxon>
        <taxon>Flavobacteriia</taxon>
        <taxon>Flavobacteriales</taxon>
        <taxon>Weeksellaceae</taxon>
        <taxon>Chryseobacterium group</taxon>
        <taxon>Chryseobacterium</taxon>
    </lineage>
</organism>